<dbReference type="PROSITE" id="PS50110">
    <property type="entry name" value="RESPONSE_REGULATORY"/>
    <property type="match status" value="1"/>
</dbReference>
<evidence type="ECO:0000256" key="1">
    <source>
        <dbReference type="ARBA" id="ARBA00022553"/>
    </source>
</evidence>
<evidence type="ECO:0000256" key="2">
    <source>
        <dbReference type="ARBA" id="ARBA00023012"/>
    </source>
</evidence>
<feature type="modified residue" description="4-aspartylphosphate" evidence="3">
    <location>
        <position position="52"/>
    </location>
</feature>
<keyword evidence="6" id="KW-1185">Reference proteome</keyword>
<protein>
    <submittedName>
        <fullName evidence="5">Response regulator receiver domain-containing protein</fullName>
    </submittedName>
</protein>
<evidence type="ECO:0000259" key="4">
    <source>
        <dbReference type="PROSITE" id="PS50110"/>
    </source>
</evidence>
<gene>
    <name evidence="5" type="ORF">SAMN05428953_1235</name>
</gene>
<dbReference type="SUPFAM" id="SSF52172">
    <property type="entry name" value="CheY-like"/>
    <property type="match status" value="1"/>
</dbReference>
<keyword evidence="2" id="KW-0902">Two-component regulatory system</keyword>
<feature type="domain" description="Response regulatory" evidence="4">
    <location>
        <begin position="3"/>
        <end position="119"/>
    </location>
</feature>
<dbReference type="Pfam" id="PF00072">
    <property type="entry name" value="Response_reg"/>
    <property type="match status" value="1"/>
</dbReference>
<dbReference type="SMART" id="SM00448">
    <property type="entry name" value="REC"/>
    <property type="match status" value="1"/>
</dbReference>
<organism evidence="5 6">
    <name type="scientific">Mesorhizobium muleiense</name>
    <dbReference type="NCBI Taxonomy" id="1004279"/>
    <lineage>
        <taxon>Bacteria</taxon>
        <taxon>Pseudomonadati</taxon>
        <taxon>Pseudomonadota</taxon>
        <taxon>Alphaproteobacteria</taxon>
        <taxon>Hyphomicrobiales</taxon>
        <taxon>Phyllobacteriaceae</taxon>
        <taxon>Mesorhizobium</taxon>
    </lineage>
</organism>
<evidence type="ECO:0000313" key="6">
    <source>
        <dbReference type="Proteomes" id="UP000198894"/>
    </source>
</evidence>
<reference evidence="6" key="1">
    <citation type="submission" date="2016-10" db="EMBL/GenBank/DDBJ databases">
        <authorList>
            <person name="Varghese N."/>
            <person name="Submissions S."/>
        </authorList>
    </citation>
    <scope>NUCLEOTIDE SEQUENCE [LARGE SCALE GENOMIC DNA]</scope>
    <source>
        <strain evidence="6">CGMCC 1.11022</strain>
    </source>
</reference>
<dbReference type="PANTHER" id="PTHR45339:SF1">
    <property type="entry name" value="HYBRID SIGNAL TRANSDUCTION HISTIDINE KINASE J"/>
    <property type="match status" value="1"/>
</dbReference>
<dbReference type="PANTHER" id="PTHR45339">
    <property type="entry name" value="HYBRID SIGNAL TRANSDUCTION HISTIDINE KINASE J"/>
    <property type="match status" value="1"/>
</dbReference>
<dbReference type="EMBL" id="FNEE01000023">
    <property type="protein sequence ID" value="SDK91256.1"/>
    <property type="molecule type" value="Genomic_DNA"/>
</dbReference>
<sequence>MTRILLVEDNEMNRDMLSRRLSRRGFEVLIAENGQSGVELTISERPDLILMDMSLPVMDGWEATRRIKADPATSGIPIIALSAHAMTSDRELALEAGCDDYDSKPVDLPRLVQKIEQLLAANP</sequence>
<dbReference type="InterPro" id="IPR001789">
    <property type="entry name" value="Sig_transdc_resp-reg_receiver"/>
</dbReference>
<keyword evidence="1 3" id="KW-0597">Phosphoprotein</keyword>
<name>A0A1G9FS53_9HYPH</name>
<dbReference type="Proteomes" id="UP000198894">
    <property type="component" value="Unassembled WGS sequence"/>
</dbReference>
<dbReference type="Gene3D" id="3.40.50.2300">
    <property type="match status" value="1"/>
</dbReference>
<evidence type="ECO:0000313" key="5">
    <source>
        <dbReference type="EMBL" id="SDK91256.1"/>
    </source>
</evidence>
<dbReference type="RefSeq" id="WP_031255744.1">
    <property type="nucleotide sequence ID" value="NZ_FNEE01000023.1"/>
</dbReference>
<dbReference type="InterPro" id="IPR011006">
    <property type="entry name" value="CheY-like_superfamily"/>
</dbReference>
<dbReference type="GO" id="GO:0000160">
    <property type="term" value="P:phosphorelay signal transduction system"/>
    <property type="evidence" value="ECO:0007669"/>
    <property type="project" value="UniProtKB-KW"/>
</dbReference>
<accession>A0A1G9FS53</accession>
<evidence type="ECO:0000256" key="3">
    <source>
        <dbReference type="PROSITE-ProRule" id="PRU00169"/>
    </source>
</evidence>
<dbReference type="AlphaFoldDB" id="A0A1G9FS53"/>
<proteinExistence type="predicted"/>